<dbReference type="PANTHER" id="PTHR31105">
    <property type="entry name" value="EXTRA-LARGE G-PROTEIN-LIKE"/>
    <property type="match status" value="1"/>
</dbReference>
<protein>
    <recommendedName>
        <fullName evidence="2">Probable zinc-ribbon domain-containing protein</fullName>
    </recommendedName>
</protein>
<keyword evidence="4" id="KW-1185">Reference proteome</keyword>
<dbReference type="EMBL" id="CM035432">
    <property type="protein sequence ID" value="KAH7295803.1"/>
    <property type="molecule type" value="Genomic_DNA"/>
</dbReference>
<proteinExistence type="predicted"/>
<reference evidence="3 4" key="1">
    <citation type="submission" date="2021-08" db="EMBL/GenBank/DDBJ databases">
        <title>WGS assembly of Ceratopteris richardii.</title>
        <authorList>
            <person name="Marchant D.B."/>
            <person name="Chen G."/>
            <person name="Jenkins J."/>
            <person name="Shu S."/>
            <person name="Leebens-Mack J."/>
            <person name="Grimwood J."/>
            <person name="Schmutz J."/>
            <person name="Soltis P."/>
            <person name="Soltis D."/>
            <person name="Chen Z.-H."/>
        </authorList>
    </citation>
    <scope>NUCLEOTIDE SEQUENCE [LARGE SCALE GENOMIC DNA]</scope>
    <source>
        <strain evidence="3">Whitten #5841</strain>
        <tissue evidence="3">Leaf</tissue>
    </source>
</reference>
<name>A0A8T2RJQ9_CERRI</name>
<organism evidence="3 4">
    <name type="scientific">Ceratopteris richardii</name>
    <name type="common">Triangle waterfern</name>
    <dbReference type="NCBI Taxonomy" id="49495"/>
    <lineage>
        <taxon>Eukaryota</taxon>
        <taxon>Viridiplantae</taxon>
        <taxon>Streptophyta</taxon>
        <taxon>Embryophyta</taxon>
        <taxon>Tracheophyta</taxon>
        <taxon>Polypodiopsida</taxon>
        <taxon>Polypodiidae</taxon>
        <taxon>Polypodiales</taxon>
        <taxon>Pteridineae</taxon>
        <taxon>Pteridaceae</taxon>
        <taxon>Parkerioideae</taxon>
        <taxon>Ceratopteris</taxon>
    </lineage>
</organism>
<evidence type="ECO:0000259" key="2">
    <source>
        <dbReference type="Pfam" id="PF11331"/>
    </source>
</evidence>
<feature type="region of interest" description="Disordered" evidence="1">
    <location>
        <begin position="557"/>
        <end position="585"/>
    </location>
</feature>
<dbReference type="AlphaFoldDB" id="A0A8T2RJQ9"/>
<dbReference type="EMBL" id="CM035432">
    <property type="protein sequence ID" value="KAH7295808.1"/>
    <property type="molecule type" value="Genomic_DNA"/>
</dbReference>
<feature type="domain" description="Probable zinc-ribbon" evidence="2">
    <location>
        <begin position="298"/>
        <end position="338"/>
    </location>
</feature>
<evidence type="ECO:0000313" key="4">
    <source>
        <dbReference type="Proteomes" id="UP000825935"/>
    </source>
</evidence>
<dbReference type="GO" id="GO:1900150">
    <property type="term" value="P:regulation of defense response to fungus"/>
    <property type="evidence" value="ECO:0007669"/>
    <property type="project" value="InterPro"/>
</dbReference>
<dbReference type="EMBL" id="CM035432">
    <property type="protein sequence ID" value="KAH7295804.1"/>
    <property type="molecule type" value="Genomic_DNA"/>
</dbReference>
<dbReference type="OrthoDB" id="2020426at2759"/>
<sequence length="853" mass="94432">MQSSSANDRCTIMEGFPFERGSTCPRFNSMEEDLYLHQGVHPNHVTGNHLTQGKLPAQQRIPHVDKQFYPITNPIANHQIGVSQSHNGATSLNMMNGLDPHRATYGGSMIDYNNALQTQNYYYEGNHMGPLAYPIHSSSISSHGHPYSRLQEYNRYSTNGSYPFHFQSSDGSATFSNPLQQFRGLPYAHHRDFPIFTSSKCACCTDHFQTHLPPHFVQTVDHYPFAEVASHYTASGYQHLQTHPHLHDHMFDGKFRPFSSHSSLRSFRSRRRTTDSVCQAHAAALARKENCPPLPGRGAPPYVLCQQCGKVLHIPARFHFDGAVLKLRCGACRSISKFCNIVHPCYQELFRGAKATVCLKGANNSNYLNRNNSLLRVANVGKWEPDFIAQEPMAEKHNEDLKAGCVGGVQHEREVKKNIMENWSPNEVQHCSPMPKRFLEGVKENGQGEQSYFVLDTLQESHYDSSHFSASKSCLTKDTANPVSHDEESCNTSELISQCSMHVEGAETKVSVDALDLLSEQGENSLRLTSEELEGLMLECIRGSSYTDMKQEIEAGGGLQNSGFRQDNHDVPLSSDNNNGKGSSLATEEHFSHLELNEEVGFEDNAKQTLADCNSMEEIHGQKSQGTKKCDKTLSLIERTSSAPDPVSTFYEHLTYDSASELRKAVSNTGEGGKTLNVPPTQIVCKGIKFLPSFLRKSLSLGSTGHTRNRYMSVVVNGVVIPRDAVRSAEKQAGTISPGVYWYDYEAGFWGVMGGPCLGIIPPCIKEFNSSLSRDCAGGNTGILINGRELHKKDLDLLASRGLPKTPGKAYLVDINGLVVEESSGKVFERLGRLAPTVQKKGHGRGMFQPSVL</sequence>
<evidence type="ECO:0000313" key="3">
    <source>
        <dbReference type="EMBL" id="KAH7295805.1"/>
    </source>
</evidence>
<accession>A0A8T2RJQ9</accession>
<evidence type="ECO:0000256" key="1">
    <source>
        <dbReference type="SAM" id="MobiDB-lite"/>
    </source>
</evidence>
<dbReference type="InterPro" id="IPR021480">
    <property type="entry name" value="Zinc_ribbon_12"/>
</dbReference>
<dbReference type="EMBL" id="CM035432">
    <property type="protein sequence ID" value="KAH7295805.1"/>
    <property type="molecule type" value="Genomic_DNA"/>
</dbReference>
<dbReference type="Pfam" id="PF11331">
    <property type="entry name" value="Zn_ribbon_12"/>
    <property type="match status" value="1"/>
</dbReference>
<gene>
    <name evidence="3" type="ORF">KP509_27G066700</name>
</gene>
<dbReference type="PANTHER" id="PTHR31105:SF42">
    <property type="entry name" value="OS02G0258300 PROTEIN"/>
    <property type="match status" value="1"/>
</dbReference>
<dbReference type="Proteomes" id="UP000825935">
    <property type="component" value="Chromosome 27"/>
</dbReference>
<comment type="caution">
    <text evidence="3">The sequence shown here is derived from an EMBL/GenBank/DDBJ whole genome shotgun (WGS) entry which is preliminary data.</text>
</comment>
<dbReference type="EMBL" id="CM035432">
    <property type="protein sequence ID" value="KAH7295806.1"/>
    <property type="molecule type" value="Genomic_DNA"/>
</dbReference>
<dbReference type="InterPro" id="IPR040244">
    <property type="entry name" value="EDR4-like"/>
</dbReference>
<feature type="compositionally biased region" description="Polar residues" evidence="1">
    <location>
        <begin position="574"/>
        <end position="585"/>
    </location>
</feature>